<protein>
    <submittedName>
        <fullName evidence="1">Uncharacterized protein</fullName>
    </submittedName>
</protein>
<keyword evidence="2" id="KW-1185">Reference proteome</keyword>
<dbReference type="EMBL" id="JARKIB010000047">
    <property type="protein sequence ID" value="KAJ7756300.1"/>
    <property type="molecule type" value="Genomic_DNA"/>
</dbReference>
<dbReference type="SUPFAM" id="SSF52047">
    <property type="entry name" value="RNI-like"/>
    <property type="match status" value="1"/>
</dbReference>
<evidence type="ECO:0000313" key="2">
    <source>
        <dbReference type="Proteomes" id="UP001215598"/>
    </source>
</evidence>
<gene>
    <name evidence="1" type="ORF">B0H16DRAFT_1539313</name>
</gene>
<sequence length="296" mass="33416">MALTLSPPLPLELEREIFELCAHSWPSGIPKLMRVAHRVKNWVHPLLYRTLVVYHPLYDDPNDAGPFWITIERVASAISAHPALFSSAARHLFVSLFDDTDVATIGTLLAACTGIEDLFLLVLHHTWISVIALLPLKRFYGPCRGLISIVHPSDIAFLRLTHLKLTDYIPSEAINLWTDFLASLPALTHLAFDDLQAISLCSSLLETCKTLRVLIMLFNFSTQLARRDHTHDALLAQDGRFVCVLYKNYIQDWLMGARWGLDSWKRAEAFIAKRRAGEIDPLQIDVLEDESLAVLA</sequence>
<reference evidence="1" key="1">
    <citation type="submission" date="2023-03" db="EMBL/GenBank/DDBJ databases">
        <title>Massive genome expansion in bonnet fungi (Mycena s.s.) driven by repeated elements and novel gene families across ecological guilds.</title>
        <authorList>
            <consortium name="Lawrence Berkeley National Laboratory"/>
            <person name="Harder C.B."/>
            <person name="Miyauchi S."/>
            <person name="Viragh M."/>
            <person name="Kuo A."/>
            <person name="Thoen E."/>
            <person name="Andreopoulos B."/>
            <person name="Lu D."/>
            <person name="Skrede I."/>
            <person name="Drula E."/>
            <person name="Henrissat B."/>
            <person name="Morin E."/>
            <person name="Kohler A."/>
            <person name="Barry K."/>
            <person name="LaButti K."/>
            <person name="Morin E."/>
            <person name="Salamov A."/>
            <person name="Lipzen A."/>
            <person name="Mereny Z."/>
            <person name="Hegedus B."/>
            <person name="Baldrian P."/>
            <person name="Stursova M."/>
            <person name="Weitz H."/>
            <person name="Taylor A."/>
            <person name="Grigoriev I.V."/>
            <person name="Nagy L.G."/>
            <person name="Martin F."/>
            <person name="Kauserud H."/>
        </authorList>
    </citation>
    <scope>NUCLEOTIDE SEQUENCE</scope>
    <source>
        <strain evidence="1">CBHHK182m</strain>
    </source>
</reference>
<organism evidence="1 2">
    <name type="scientific">Mycena metata</name>
    <dbReference type="NCBI Taxonomy" id="1033252"/>
    <lineage>
        <taxon>Eukaryota</taxon>
        <taxon>Fungi</taxon>
        <taxon>Dikarya</taxon>
        <taxon>Basidiomycota</taxon>
        <taxon>Agaricomycotina</taxon>
        <taxon>Agaricomycetes</taxon>
        <taxon>Agaricomycetidae</taxon>
        <taxon>Agaricales</taxon>
        <taxon>Marasmiineae</taxon>
        <taxon>Mycenaceae</taxon>
        <taxon>Mycena</taxon>
    </lineage>
</organism>
<dbReference type="AlphaFoldDB" id="A0AAD7J3N7"/>
<name>A0AAD7J3N7_9AGAR</name>
<dbReference type="Proteomes" id="UP001215598">
    <property type="component" value="Unassembled WGS sequence"/>
</dbReference>
<accession>A0AAD7J3N7</accession>
<evidence type="ECO:0000313" key="1">
    <source>
        <dbReference type="EMBL" id="KAJ7756300.1"/>
    </source>
</evidence>
<comment type="caution">
    <text evidence="1">The sequence shown here is derived from an EMBL/GenBank/DDBJ whole genome shotgun (WGS) entry which is preliminary data.</text>
</comment>
<proteinExistence type="predicted"/>